<dbReference type="PRINTS" id="PR00039">
    <property type="entry name" value="HTHLYSR"/>
</dbReference>
<keyword evidence="2" id="KW-0805">Transcription regulation</keyword>
<reference evidence="7" key="1">
    <citation type="journal article" date="2019" name="Int. J. Syst. Evol. Microbiol.">
        <title>The Global Catalogue of Microorganisms (GCM) 10K type strain sequencing project: providing services to taxonomists for standard genome sequencing and annotation.</title>
        <authorList>
            <consortium name="The Broad Institute Genomics Platform"/>
            <consortium name="The Broad Institute Genome Sequencing Center for Infectious Disease"/>
            <person name="Wu L."/>
            <person name="Ma J."/>
        </authorList>
    </citation>
    <scope>NUCLEOTIDE SEQUENCE [LARGE SCALE GENOMIC DNA]</scope>
    <source>
        <strain evidence="7">CGMCC 4.7426</strain>
    </source>
</reference>
<dbReference type="Pfam" id="PF00126">
    <property type="entry name" value="HTH_1"/>
    <property type="match status" value="1"/>
</dbReference>
<dbReference type="SUPFAM" id="SSF46785">
    <property type="entry name" value="Winged helix' DNA-binding domain"/>
    <property type="match status" value="1"/>
</dbReference>
<keyword evidence="4" id="KW-0804">Transcription</keyword>
<dbReference type="EMBL" id="JBHSFU010000004">
    <property type="protein sequence ID" value="MFC4557896.1"/>
    <property type="molecule type" value="Genomic_DNA"/>
</dbReference>
<sequence length="302" mass="34570">MDMRQLRYFHTIAKVGQITRAAKQLHMAQPPLSQSLKALEDELGVMLFERNGRKMELTEAGTVLYKKAERLFNYLDEAKMEVIETGKGMKGKLSIGCVKSCFSNVPNRLRKFREQYPNVKIELREGDTYRLKEQLHNRDIDLAIVRLPLEMKPFSSYSLPTEEYVVIIPEQWVGNDDHVISLKELAKIPLLLLHRINGVGQFEVIMNTFREKKLKPNIICECPDVDMILDLVNEEIGATIVPVSAVTKLDHRNTKILAIKDANVVSESSIIWLKDRYLSKSASRFIELFKEAKNAEISPTPS</sequence>
<dbReference type="Pfam" id="PF03466">
    <property type="entry name" value="LysR_substrate"/>
    <property type="match status" value="1"/>
</dbReference>
<dbReference type="Gene3D" id="1.10.10.10">
    <property type="entry name" value="Winged helix-like DNA-binding domain superfamily/Winged helix DNA-binding domain"/>
    <property type="match status" value="1"/>
</dbReference>
<dbReference type="PANTHER" id="PTHR30346">
    <property type="entry name" value="TRANSCRIPTIONAL DUAL REGULATOR HCAR-RELATED"/>
    <property type="match status" value="1"/>
</dbReference>
<evidence type="ECO:0000313" key="7">
    <source>
        <dbReference type="Proteomes" id="UP001595989"/>
    </source>
</evidence>
<dbReference type="RefSeq" id="WP_390294070.1">
    <property type="nucleotide sequence ID" value="NZ_JBHSFU010000004.1"/>
</dbReference>
<dbReference type="InterPro" id="IPR005119">
    <property type="entry name" value="LysR_subst-bd"/>
</dbReference>
<accession>A0ABV9DGD8</accession>
<dbReference type="InterPro" id="IPR036388">
    <property type="entry name" value="WH-like_DNA-bd_sf"/>
</dbReference>
<name>A0ABV9DGD8_9BACI</name>
<evidence type="ECO:0000259" key="5">
    <source>
        <dbReference type="PROSITE" id="PS50931"/>
    </source>
</evidence>
<evidence type="ECO:0000256" key="1">
    <source>
        <dbReference type="ARBA" id="ARBA00009437"/>
    </source>
</evidence>
<comment type="similarity">
    <text evidence="1">Belongs to the LysR transcriptional regulatory family.</text>
</comment>
<protein>
    <submittedName>
        <fullName evidence="6">LysR family transcriptional regulator</fullName>
    </submittedName>
</protein>
<dbReference type="InterPro" id="IPR000847">
    <property type="entry name" value="LysR_HTH_N"/>
</dbReference>
<dbReference type="PANTHER" id="PTHR30346:SF28">
    <property type="entry name" value="HTH-TYPE TRANSCRIPTIONAL REGULATOR CYNR"/>
    <property type="match status" value="1"/>
</dbReference>
<dbReference type="Proteomes" id="UP001595989">
    <property type="component" value="Unassembled WGS sequence"/>
</dbReference>
<dbReference type="PROSITE" id="PS50931">
    <property type="entry name" value="HTH_LYSR"/>
    <property type="match status" value="1"/>
</dbReference>
<dbReference type="SUPFAM" id="SSF53850">
    <property type="entry name" value="Periplasmic binding protein-like II"/>
    <property type="match status" value="1"/>
</dbReference>
<proteinExistence type="inferred from homology"/>
<comment type="caution">
    <text evidence="6">The sequence shown here is derived from an EMBL/GenBank/DDBJ whole genome shotgun (WGS) entry which is preliminary data.</text>
</comment>
<evidence type="ECO:0000256" key="3">
    <source>
        <dbReference type="ARBA" id="ARBA00023125"/>
    </source>
</evidence>
<keyword evidence="7" id="KW-1185">Reference proteome</keyword>
<evidence type="ECO:0000256" key="2">
    <source>
        <dbReference type="ARBA" id="ARBA00023015"/>
    </source>
</evidence>
<gene>
    <name evidence="6" type="ORF">ACFO3D_06685</name>
</gene>
<keyword evidence="3" id="KW-0238">DNA-binding</keyword>
<evidence type="ECO:0000313" key="6">
    <source>
        <dbReference type="EMBL" id="MFC4557896.1"/>
    </source>
</evidence>
<dbReference type="InterPro" id="IPR036390">
    <property type="entry name" value="WH_DNA-bd_sf"/>
</dbReference>
<evidence type="ECO:0000256" key="4">
    <source>
        <dbReference type="ARBA" id="ARBA00023163"/>
    </source>
</evidence>
<organism evidence="6 7">
    <name type="scientific">Virgibacillus kekensis</name>
    <dbReference type="NCBI Taxonomy" id="202261"/>
    <lineage>
        <taxon>Bacteria</taxon>
        <taxon>Bacillati</taxon>
        <taxon>Bacillota</taxon>
        <taxon>Bacilli</taxon>
        <taxon>Bacillales</taxon>
        <taxon>Bacillaceae</taxon>
        <taxon>Virgibacillus</taxon>
    </lineage>
</organism>
<dbReference type="CDD" id="cd05466">
    <property type="entry name" value="PBP2_LTTR_substrate"/>
    <property type="match status" value="1"/>
</dbReference>
<feature type="domain" description="HTH lysR-type" evidence="5">
    <location>
        <begin position="1"/>
        <end position="58"/>
    </location>
</feature>
<dbReference type="Gene3D" id="3.40.190.290">
    <property type="match status" value="1"/>
</dbReference>